<dbReference type="InterPro" id="IPR057326">
    <property type="entry name" value="KR_dom"/>
</dbReference>
<dbReference type="InterPro" id="IPR014030">
    <property type="entry name" value="Ketoacyl_synth_N"/>
</dbReference>
<dbReference type="Gene3D" id="3.90.180.10">
    <property type="entry name" value="Medium-chain alcohol dehydrogenases, catalytic domain"/>
    <property type="match status" value="1"/>
</dbReference>
<evidence type="ECO:0000256" key="5">
    <source>
        <dbReference type="ARBA" id="ARBA00023268"/>
    </source>
</evidence>
<dbReference type="PROSITE" id="PS52004">
    <property type="entry name" value="KS3_2"/>
    <property type="match status" value="1"/>
</dbReference>
<evidence type="ECO:0000256" key="3">
    <source>
        <dbReference type="ARBA" id="ARBA00022679"/>
    </source>
</evidence>
<dbReference type="SUPFAM" id="SSF51735">
    <property type="entry name" value="NAD(P)-binding Rossmann-fold domains"/>
    <property type="match status" value="2"/>
</dbReference>
<dbReference type="Pfam" id="PF02801">
    <property type="entry name" value="Ketoacyl-synt_C"/>
    <property type="match status" value="1"/>
</dbReference>
<dbReference type="SUPFAM" id="SSF50129">
    <property type="entry name" value="GroES-like"/>
    <property type="match status" value="1"/>
</dbReference>
<dbReference type="PANTHER" id="PTHR43775">
    <property type="entry name" value="FATTY ACID SYNTHASE"/>
    <property type="match status" value="1"/>
</dbReference>
<dbReference type="Gene3D" id="3.30.70.3290">
    <property type="match status" value="1"/>
</dbReference>
<dbReference type="SMART" id="SM00827">
    <property type="entry name" value="PKS_AT"/>
    <property type="match status" value="1"/>
</dbReference>
<protein>
    <submittedName>
        <fullName evidence="11">Polyketide synthase</fullName>
    </submittedName>
</protein>
<feature type="active site" description="Proton donor; for dehydratase activity" evidence="7">
    <location>
        <position position="978"/>
    </location>
</feature>
<feature type="domain" description="PKS/mFAS DH" evidence="10">
    <location>
        <begin position="754"/>
        <end position="1068"/>
    </location>
</feature>
<feature type="region of interest" description="N-terminal hotdog fold" evidence="7">
    <location>
        <begin position="754"/>
        <end position="887"/>
    </location>
</feature>
<dbReference type="SUPFAM" id="SSF55048">
    <property type="entry name" value="Probable ACP-binding domain of malonyl-CoA ACP transacylase"/>
    <property type="match status" value="1"/>
</dbReference>
<dbReference type="InterPro" id="IPR006162">
    <property type="entry name" value="Ppantetheine_attach_site"/>
</dbReference>
<dbReference type="InterPro" id="IPR049900">
    <property type="entry name" value="PKS_mFAS_DH"/>
</dbReference>
<dbReference type="InterPro" id="IPR020806">
    <property type="entry name" value="PKS_PP-bd"/>
</dbReference>
<dbReference type="InterPro" id="IPR014031">
    <property type="entry name" value="Ketoacyl_synth_C"/>
</dbReference>
<dbReference type="InterPro" id="IPR013154">
    <property type="entry name" value="ADH-like_N"/>
</dbReference>
<dbReference type="InterPro" id="IPR016036">
    <property type="entry name" value="Malonyl_transacylase_ACP-bd"/>
</dbReference>
<dbReference type="GO" id="GO:0016491">
    <property type="term" value="F:oxidoreductase activity"/>
    <property type="evidence" value="ECO:0007669"/>
    <property type="project" value="InterPro"/>
</dbReference>
<dbReference type="CDD" id="cd05195">
    <property type="entry name" value="enoyl_red"/>
    <property type="match status" value="1"/>
</dbReference>
<dbReference type="CDD" id="cd00833">
    <property type="entry name" value="PKS"/>
    <property type="match status" value="1"/>
</dbReference>
<dbReference type="Pfam" id="PF23114">
    <property type="entry name" value="NAD-bd_HRPKS_sdrA"/>
    <property type="match status" value="1"/>
</dbReference>
<dbReference type="InterPro" id="IPR036736">
    <property type="entry name" value="ACP-like_sf"/>
</dbReference>
<dbReference type="InterPro" id="IPR049552">
    <property type="entry name" value="PKS_DH_N"/>
</dbReference>
<dbReference type="Gene3D" id="3.40.50.150">
    <property type="entry name" value="Vaccinia Virus protein VP39"/>
    <property type="match status" value="1"/>
</dbReference>
<dbReference type="InterPro" id="IPR050091">
    <property type="entry name" value="PKS_NRPS_Biosynth_Enz"/>
</dbReference>
<dbReference type="InterPro" id="IPR009081">
    <property type="entry name" value="PP-bd_ACP"/>
</dbReference>
<keyword evidence="4" id="KW-0521">NADP</keyword>
<dbReference type="Pfam" id="PF00698">
    <property type="entry name" value="Acyl_transf_1"/>
    <property type="match status" value="1"/>
</dbReference>
<dbReference type="SUPFAM" id="SSF53335">
    <property type="entry name" value="S-adenosyl-L-methionine-dependent methyltransferases"/>
    <property type="match status" value="1"/>
</dbReference>
<dbReference type="Pfam" id="PF08659">
    <property type="entry name" value="KR"/>
    <property type="match status" value="1"/>
</dbReference>
<keyword evidence="1" id="KW-0596">Phosphopantetheine</keyword>
<keyword evidence="2" id="KW-0597">Phosphoprotein</keyword>
<dbReference type="Pfam" id="PF13602">
    <property type="entry name" value="ADH_zinc_N_2"/>
    <property type="match status" value="1"/>
</dbReference>
<gene>
    <name evidence="11" type="ORF">BGW36DRAFT_311890</name>
</gene>
<dbReference type="InterPro" id="IPR056501">
    <property type="entry name" value="NAD-bd_HRPKS_sdrA"/>
</dbReference>
<dbReference type="InterPro" id="IPR016039">
    <property type="entry name" value="Thiolase-like"/>
</dbReference>
<dbReference type="InterPro" id="IPR014043">
    <property type="entry name" value="Acyl_transferase_dom"/>
</dbReference>
<dbReference type="Gene3D" id="3.40.47.10">
    <property type="match status" value="1"/>
</dbReference>
<keyword evidence="6" id="KW-0012">Acyltransferase</keyword>
<dbReference type="InterPro" id="IPR029063">
    <property type="entry name" value="SAM-dependent_MTases_sf"/>
</dbReference>
<dbReference type="CDD" id="cd05274">
    <property type="entry name" value="KR_FAS_SDR_x"/>
    <property type="match status" value="1"/>
</dbReference>
<dbReference type="Gene3D" id="1.10.1200.10">
    <property type="entry name" value="ACP-like"/>
    <property type="match status" value="1"/>
</dbReference>
<feature type="region of interest" description="C-terminal hotdog fold" evidence="7">
    <location>
        <begin position="916"/>
        <end position="1068"/>
    </location>
</feature>
<dbReference type="FunFam" id="3.40.50.720:FF:000209">
    <property type="entry name" value="Polyketide synthase Pks12"/>
    <property type="match status" value="1"/>
</dbReference>
<dbReference type="InterPro" id="IPR001227">
    <property type="entry name" value="Ac_transferase_dom_sf"/>
</dbReference>
<dbReference type="SMART" id="SM00823">
    <property type="entry name" value="PKS_PP"/>
    <property type="match status" value="1"/>
</dbReference>
<proteinExistence type="predicted"/>
<dbReference type="SUPFAM" id="SSF52151">
    <property type="entry name" value="FabD/lysophospholipase-like"/>
    <property type="match status" value="1"/>
</dbReference>
<evidence type="ECO:0000313" key="12">
    <source>
        <dbReference type="Proteomes" id="UP001201262"/>
    </source>
</evidence>
<dbReference type="Proteomes" id="UP001201262">
    <property type="component" value="Unassembled WGS sequence"/>
</dbReference>
<dbReference type="InterPro" id="IPR011032">
    <property type="entry name" value="GroES-like_sf"/>
</dbReference>
<dbReference type="PROSITE" id="PS50075">
    <property type="entry name" value="CARRIER"/>
    <property type="match status" value="1"/>
</dbReference>
<evidence type="ECO:0000259" key="10">
    <source>
        <dbReference type="PROSITE" id="PS52019"/>
    </source>
</evidence>
<evidence type="ECO:0000256" key="4">
    <source>
        <dbReference type="ARBA" id="ARBA00022857"/>
    </source>
</evidence>
<dbReference type="PANTHER" id="PTHR43775:SF29">
    <property type="entry name" value="ASPERFURANONE POLYKETIDE SYNTHASE AFOG-RELATED"/>
    <property type="match status" value="1"/>
</dbReference>
<dbReference type="PROSITE" id="PS52019">
    <property type="entry name" value="PKS_MFAS_DH"/>
    <property type="match status" value="1"/>
</dbReference>
<dbReference type="InterPro" id="IPR036291">
    <property type="entry name" value="NAD(P)-bd_dom_sf"/>
</dbReference>
<dbReference type="PROSITE" id="PS00012">
    <property type="entry name" value="PHOSPHOPANTETHEINE"/>
    <property type="match status" value="1"/>
</dbReference>
<feature type="active site" description="Proton acceptor; for dehydratase activity" evidence="7">
    <location>
        <position position="786"/>
    </location>
</feature>
<evidence type="ECO:0000256" key="6">
    <source>
        <dbReference type="ARBA" id="ARBA00023315"/>
    </source>
</evidence>
<organism evidence="11 12">
    <name type="scientific">Talaromyces proteolyticus</name>
    <dbReference type="NCBI Taxonomy" id="1131652"/>
    <lineage>
        <taxon>Eukaryota</taxon>
        <taxon>Fungi</taxon>
        <taxon>Dikarya</taxon>
        <taxon>Ascomycota</taxon>
        <taxon>Pezizomycotina</taxon>
        <taxon>Eurotiomycetes</taxon>
        <taxon>Eurotiomycetidae</taxon>
        <taxon>Eurotiales</taxon>
        <taxon>Trichocomaceae</taxon>
        <taxon>Talaromyces</taxon>
        <taxon>Talaromyces sect. Bacilispori</taxon>
    </lineage>
</organism>
<dbReference type="Pfam" id="PF08240">
    <property type="entry name" value="ADH_N"/>
    <property type="match status" value="1"/>
</dbReference>
<keyword evidence="3" id="KW-0808">Transferase</keyword>
<dbReference type="Gene3D" id="3.40.366.10">
    <property type="entry name" value="Malonyl-Coenzyme A Acyl Carrier Protein, domain 2"/>
    <property type="match status" value="1"/>
</dbReference>
<evidence type="ECO:0000256" key="2">
    <source>
        <dbReference type="ARBA" id="ARBA00022553"/>
    </source>
</evidence>
<accession>A0AAD4Q768</accession>
<dbReference type="SMART" id="SM00826">
    <property type="entry name" value="PKS_DH"/>
    <property type="match status" value="1"/>
</dbReference>
<keyword evidence="12" id="KW-1185">Reference proteome</keyword>
<dbReference type="SMART" id="SM00822">
    <property type="entry name" value="PKS_KR"/>
    <property type="match status" value="1"/>
</dbReference>
<evidence type="ECO:0000313" key="11">
    <source>
        <dbReference type="EMBL" id="KAH8706032.1"/>
    </source>
</evidence>
<dbReference type="SUPFAM" id="SSF47336">
    <property type="entry name" value="ACP-like"/>
    <property type="match status" value="1"/>
</dbReference>
<dbReference type="InterPro" id="IPR020807">
    <property type="entry name" value="PKS_DH"/>
</dbReference>
<sequence length="2214" mass="244138">MHALSNMNMLSPDGQCYSFDHRGNGYSRGEGFGVLVLKRVADAIRDNDTIRGIIRSTGCNQDGHTPSLTLPNTDLQAKLIRDTYKKAGLSMKPTRFFEAHGTGTSVGDPIESKALGAAFRQVRTTDDPLWIGAIKSNIGHLEGASGVAGIIKAILVLEKAIIPPNTNFEKINPKIDAEFLRIQFPLESLPWPTKGLRRASVNSFGNAGTNSHVVLDDVYHFLEERGLSAQHLTVRDPPTKAVCEPTLVRLSSSPQRPISKDAGYETGTPRLLVFSTNDEAGIQRQAKAYADYFSKAADTLEPRYLDHLAYTLAFRRSSLAWKSFAVVNSVLDLPHLDKIMCPATKSSNNPGLGFIFTGQGAQWAGMGRELMAFPTFEESLRRSEHILLGLGCSWHLREEIMRQTGSRINETELAQPSCTALQIALLDLMATFGIFPTAVIGHSSGEIAAAYSTGALTVEAALKLAYYRGEVSGRLASDPFAPRGAMMSVSLSEDDVQPYLRAITAQFGVSGLTVACINSPRNVTISGDADQIDALKSVLDAEIVFSRKLLVRVAYHSSHMFRVTDDYRRAIQGLKAGTAPINPVAMCSSVTGQRVTKDDLIDPEYWVSNMVSPVQFVNALDTLISKLSRRMRKKLNSSHRNYFQIDALVEVGPHSALQGPINDTLLALRSSKIGYTSLLMRKNAATTSTFNALGYIKCLGYPIDMEKVNNLGLVPSDKYMVLPCLPEYVFDHSQKYWDESRLSSQYRLGDQGKLDLLGKPVPDWNRFEAKWRNYLRISEMSWMEDHSVNGMLIYPGAGMLVMAIEAANQMTKASEGVTGFEISEVIFAKPLKIPRDSAGVETQLVIHLAQDSPKPLSRGAEFRLFSYENSDWQECCHGVIRAKYELNKNDVDSGRVALDEVNTCRELALSIGKSCQTPLNPQEFYSALNESGLELGPSFHRVIQGSFNSQQVRAKLKLFQWPQNEFPETHVIHPASLDAIFHLGIGICSGGGKVASPTMIPTYLRRLFVSKTGLSFPDTEELQEYAYISARHARSVEFCGFSLSPKNDALLVQFEDLQATAIADHQGDSVSESLQDQQLSHFVKYQPEPDLLSPEATLAYCQDVSDSESPLERYVDMLAHKNGGLRILEIDTGDRTLTKNILQVLTVVDDFSRFINPRYNSFCFSSTSSDVLELGKKELQNYSYIKFTSLDMTMNKGEVYDIILASYSVREDEIMLRNISKMLTSGGKLFLSEPNAPLNENAIQKSPAVETTLVKYGFAYPGLELPASKPTDTARHIVHTHTTMSSGPSIRHTDKEVFVMLDAMSTVQRRVSDALASYWRTEGINNVRSGSLENAAAIEQTDNIIFVVLLELDYSFMHSITRSAYGPLKKLFQTASDMQWLTFSGGSEAGNPDYNIIHGLTRVLRNEYPDLNVTVLSIETTDDLSERQMASLTQILYAKHVHRNSNIVDVEYLEIGQAIHIPRIVPAPTITHELNSRSGAQSSRQNAVKDCPPILLGMKSVGILDTLHFVEDMAAYEPLAADEVEIRTHAIGMNYKDCLIALGKLSTARMGPDCAGVVTKAGANTLFQPGDRVMLAGSEMFRTFARGKVAVKIPHMAFTTAAAIPTQFGTAWRVIHQLAKLEKGETILIHAASGGTGQAAIQISQALGATVFATVGSKRKKDFLMDVYKIPEDHIFYSRDTSFAQGIKRITNGRGMDVIINLLVGEGLIASWECIAPYGRFIEIGKKDITTNSKLPMFTFDKNASFIAFEYSQWVKDRPETAYHDLQELVDMFVQHKFHTALPLRVHDISEIDSVFRVVQEGNQIGKFVLEVTPESQVQVTLNTKPSFQMDPDSTFVIAGGLGGLGRATARWMAERGARNIILLSRFGPRTDSARELIKNLQSIGVRVETPACDITDLDTMKQIFGRLSADMPPIKGVLQMSVIARDWLFRDLDYDDWKAAVDVKVVGSWNLHAVLPKGMDFFILLASTSGLVGIKGQTSYDAGNTYEDALARYRVSLGEKAISLDLGAMVDDGILAERPELLNRVLAYDIIEPVTRQKFYSILDYYCNPKLALMSPQEAQVVVGLGLGDGAGGLESVDHNRQPMLQPIILAGERRAAAGTDGLRTGDKVKERERFAASMSKDEAAGIVAQATIQKLAKSIAALRDGASINYDKPLQMFGVDSLLAIELRNWIVKEFDADIAVFETQGASTLGTLSMLVAGRSTIRHDKWSTAL</sequence>
<dbReference type="Pfam" id="PF23297">
    <property type="entry name" value="ACP_SdgA_C"/>
    <property type="match status" value="1"/>
</dbReference>
<keyword evidence="5" id="KW-0511">Multifunctional enzyme</keyword>
<dbReference type="GO" id="GO:1901336">
    <property type="term" value="P:lactone biosynthetic process"/>
    <property type="evidence" value="ECO:0007669"/>
    <property type="project" value="UniProtKB-ARBA"/>
</dbReference>
<dbReference type="GO" id="GO:0030639">
    <property type="term" value="P:polyketide biosynthetic process"/>
    <property type="evidence" value="ECO:0007669"/>
    <property type="project" value="UniProtKB-ARBA"/>
</dbReference>
<dbReference type="SMART" id="SM00825">
    <property type="entry name" value="PKS_KS"/>
    <property type="match status" value="1"/>
</dbReference>
<dbReference type="RefSeq" id="XP_046078653.1">
    <property type="nucleotide sequence ID" value="XM_046212491.1"/>
</dbReference>
<evidence type="ECO:0000259" key="9">
    <source>
        <dbReference type="PROSITE" id="PS52004"/>
    </source>
</evidence>
<dbReference type="EMBL" id="JAJTJA010000001">
    <property type="protein sequence ID" value="KAH8706032.1"/>
    <property type="molecule type" value="Genomic_DNA"/>
</dbReference>
<dbReference type="SMART" id="SM00829">
    <property type="entry name" value="PKS_ER"/>
    <property type="match status" value="1"/>
</dbReference>
<dbReference type="InterPro" id="IPR020843">
    <property type="entry name" value="ER"/>
</dbReference>
<dbReference type="Pfam" id="PF16197">
    <property type="entry name" value="KAsynt_C_assoc"/>
    <property type="match status" value="1"/>
</dbReference>
<dbReference type="InterPro" id="IPR049551">
    <property type="entry name" value="PKS_DH_C"/>
</dbReference>
<evidence type="ECO:0000256" key="7">
    <source>
        <dbReference type="PROSITE-ProRule" id="PRU01363"/>
    </source>
</evidence>
<dbReference type="SUPFAM" id="SSF53901">
    <property type="entry name" value="Thiolase-like"/>
    <property type="match status" value="1"/>
</dbReference>
<name>A0AAD4Q768_9EURO</name>
<reference evidence="11" key="1">
    <citation type="submission" date="2021-12" db="EMBL/GenBank/DDBJ databases">
        <title>Convergent genome expansion in fungi linked to evolution of root-endophyte symbiosis.</title>
        <authorList>
            <consortium name="DOE Joint Genome Institute"/>
            <person name="Ke Y.-H."/>
            <person name="Bonito G."/>
            <person name="Liao H.-L."/>
            <person name="Looney B."/>
            <person name="Rojas-Flechas A."/>
            <person name="Nash J."/>
            <person name="Hameed K."/>
            <person name="Schadt C."/>
            <person name="Martin F."/>
            <person name="Crous P.W."/>
            <person name="Miettinen O."/>
            <person name="Magnuson J.K."/>
            <person name="Labbe J."/>
            <person name="Jacobson D."/>
            <person name="Doktycz M.J."/>
            <person name="Veneault-Fourrey C."/>
            <person name="Kuo A."/>
            <person name="Mondo S."/>
            <person name="Calhoun S."/>
            <person name="Riley R."/>
            <person name="Ohm R."/>
            <person name="LaButti K."/>
            <person name="Andreopoulos B."/>
            <person name="Pangilinan J."/>
            <person name="Nolan M."/>
            <person name="Tritt A."/>
            <person name="Clum A."/>
            <person name="Lipzen A."/>
            <person name="Daum C."/>
            <person name="Barry K."/>
            <person name="Grigoriev I.V."/>
            <person name="Vilgalys R."/>
        </authorList>
    </citation>
    <scope>NUCLEOTIDE SEQUENCE</scope>
    <source>
        <strain evidence="11">PMI_201</strain>
    </source>
</reference>
<evidence type="ECO:0000259" key="8">
    <source>
        <dbReference type="PROSITE" id="PS50075"/>
    </source>
</evidence>
<dbReference type="InterPro" id="IPR013968">
    <property type="entry name" value="PKS_KR"/>
</dbReference>
<dbReference type="InterPro" id="IPR032821">
    <property type="entry name" value="PKS_assoc"/>
</dbReference>
<evidence type="ECO:0000256" key="1">
    <source>
        <dbReference type="ARBA" id="ARBA00022450"/>
    </source>
</evidence>
<dbReference type="Gene3D" id="3.10.129.110">
    <property type="entry name" value="Polyketide synthase dehydratase"/>
    <property type="match status" value="1"/>
</dbReference>
<dbReference type="GO" id="GO:0004312">
    <property type="term" value="F:fatty acid synthase activity"/>
    <property type="evidence" value="ECO:0007669"/>
    <property type="project" value="TreeGrafter"/>
</dbReference>
<dbReference type="InterPro" id="IPR020841">
    <property type="entry name" value="PKS_Beta-ketoAc_synthase_dom"/>
</dbReference>
<dbReference type="GO" id="GO:0031177">
    <property type="term" value="F:phosphopantetheine binding"/>
    <property type="evidence" value="ECO:0007669"/>
    <property type="project" value="InterPro"/>
</dbReference>
<feature type="domain" description="Carrier" evidence="8">
    <location>
        <begin position="2128"/>
        <end position="2203"/>
    </location>
</feature>
<dbReference type="Pfam" id="PF00109">
    <property type="entry name" value="ketoacyl-synt"/>
    <property type="match status" value="1"/>
</dbReference>
<dbReference type="Pfam" id="PF21089">
    <property type="entry name" value="PKS_DH_N"/>
    <property type="match status" value="1"/>
</dbReference>
<dbReference type="Pfam" id="PF14765">
    <property type="entry name" value="PS-DH"/>
    <property type="match status" value="1"/>
</dbReference>
<dbReference type="Gene3D" id="3.40.50.720">
    <property type="entry name" value="NAD(P)-binding Rossmann-like Domain"/>
    <property type="match status" value="2"/>
</dbReference>
<comment type="caution">
    <text evidence="11">The sequence shown here is derived from an EMBL/GenBank/DDBJ whole genome shotgun (WGS) entry which is preliminary data.</text>
</comment>
<dbReference type="GeneID" id="70242778"/>
<dbReference type="GO" id="GO:0006633">
    <property type="term" value="P:fatty acid biosynthetic process"/>
    <property type="evidence" value="ECO:0007669"/>
    <property type="project" value="TreeGrafter"/>
</dbReference>
<dbReference type="InterPro" id="IPR016035">
    <property type="entry name" value="Acyl_Trfase/lysoPLipase"/>
</dbReference>
<feature type="domain" description="Ketosynthase family 3 (KS3)" evidence="9">
    <location>
        <begin position="1"/>
        <end position="217"/>
    </location>
</feature>
<dbReference type="InterPro" id="IPR042104">
    <property type="entry name" value="PKS_dehydratase_sf"/>
</dbReference>